<dbReference type="GeneID" id="94844634"/>
<dbReference type="Proteomes" id="UP000179807">
    <property type="component" value="Unassembled WGS sequence"/>
</dbReference>
<comment type="caution">
    <text evidence="2">The sequence shown here is derived from an EMBL/GenBank/DDBJ whole genome shotgun (WGS) entry which is preliminary data.</text>
</comment>
<feature type="region of interest" description="Disordered" evidence="1">
    <location>
        <begin position="368"/>
        <end position="393"/>
    </location>
</feature>
<dbReference type="AlphaFoldDB" id="A0A1J4JHN8"/>
<dbReference type="PANTHER" id="PTHR12354:SF1">
    <property type="entry name" value="INTERFERON-RELATED DEVELOPMENTAL REGULATOR 1"/>
    <property type="match status" value="1"/>
</dbReference>
<sequence length="393" mass="44614">MASLTRREYKKKAADSALDEATEIVSDLDNWRDAWPTLIEKINSTRIELRVSALQSMNKILTARYLGYEDLQPYLDDTVNCLHGPIMDRASRAEHDEALGVLCNLAMNTFAEFEPFLRVFLNDIMPTLSDMHEEESFRFFAIAFAVSLSVSHQDLCLNVIKKLISLMMNKKSRTTDFTPEMLAECLKAICLLAATFEDQVVAETLLADLQGLLDLAISNHKPLVILAALDLVPIIYEAIVTNEIQNPTENGVSVVASKQFAAKYKTKLASLGQDLPKKADQKAVFQKTQEINNIFDGETVEEELTLNNQNVTISGVRPVYILQAIRRVTRVHFQNQMSENLDVQNLFGYQLLSTQHALRLKKKHKSEIQRDRVVSKKEREMAIEKKRRQKDGL</sequence>
<proteinExistence type="predicted"/>
<organism evidence="2 3">
    <name type="scientific">Tritrichomonas foetus</name>
    <dbReference type="NCBI Taxonomy" id="1144522"/>
    <lineage>
        <taxon>Eukaryota</taxon>
        <taxon>Metamonada</taxon>
        <taxon>Parabasalia</taxon>
        <taxon>Tritrichomonadida</taxon>
        <taxon>Tritrichomonadidae</taxon>
        <taxon>Tritrichomonas</taxon>
    </lineage>
</organism>
<name>A0A1J4JHN8_9EUKA</name>
<dbReference type="InterPro" id="IPR011989">
    <property type="entry name" value="ARM-like"/>
</dbReference>
<dbReference type="PANTHER" id="PTHR12354">
    <property type="entry name" value="INTERFERON-RELATED DEVELOPMENTAL REGULATOR"/>
    <property type="match status" value="1"/>
</dbReference>
<dbReference type="RefSeq" id="XP_068351801.1">
    <property type="nucleotide sequence ID" value="XM_068509930.1"/>
</dbReference>
<dbReference type="SUPFAM" id="SSF48371">
    <property type="entry name" value="ARM repeat"/>
    <property type="match status" value="1"/>
</dbReference>
<dbReference type="VEuPathDB" id="TrichDB:TRFO_34883"/>
<evidence type="ECO:0000256" key="1">
    <source>
        <dbReference type="SAM" id="MobiDB-lite"/>
    </source>
</evidence>
<dbReference type="EMBL" id="MLAK01001041">
    <property type="protein sequence ID" value="OHS98664.1"/>
    <property type="molecule type" value="Genomic_DNA"/>
</dbReference>
<dbReference type="OrthoDB" id="10498134at2759"/>
<dbReference type="InterPro" id="IPR039777">
    <property type="entry name" value="IFRD"/>
</dbReference>
<evidence type="ECO:0000313" key="3">
    <source>
        <dbReference type="Proteomes" id="UP000179807"/>
    </source>
</evidence>
<dbReference type="InterPro" id="IPR016024">
    <property type="entry name" value="ARM-type_fold"/>
</dbReference>
<protein>
    <recommendedName>
        <fullName evidence="4">Interferon-related developmental regulator N-terminal domain-containing protein</fullName>
    </recommendedName>
</protein>
<accession>A0A1J4JHN8</accession>
<reference evidence="2" key="1">
    <citation type="submission" date="2016-10" db="EMBL/GenBank/DDBJ databases">
        <authorList>
            <person name="Benchimol M."/>
            <person name="Almeida L.G."/>
            <person name="Vasconcelos A.T."/>
            <person name="Perreira-Neves A."/>
            <person name="Rosa I.A."/>
            <person name="Tasca T."/>
            <person name="Bogo M.R."/>
            <person name="de Souza W."/>
        </authorList>
    </citation>
    <scope>NUCLEOTIDE SEQUENCE [LARGE SCALE GENOMIC DNA]</scope>
    <source>
        <strain evidence="2">K</strain>
    </source>
</reference>
<gene>
    <name evidence="2" type="ORF">TRFO_34883</name>
</gene>
<evidence type="ECO:0000313" key="2">
    <source>
        <dbReference type="EMBL" id="OHS98664.1"/>
    </source>
</evidence>
<dbReference type="Gene3D" id="1.25.10.10">
    <property type="entry name" value="Leucine-rich Repeat Variant"/>
    <property type="match status" value="1"/>
</dbReference>
<keyword evidence="3" id="KW-1185">Reference proteome</keyword>
<evidence type="ECO:0008006" key="4">
    <source>
        <dbReference type="Google" id="ProtNLM"/>
    </source>
</evidence>